<dbReference type="InterPro" id="IPR038005">
    <property type="entry name" value="RX-like_CC"/>
</dbReference>
<keyword evidence="1" id="KW-0677">Repeat</keyword>
<dbReference type="PANTHER" id="PTHR19338">
    <property type="entry name" value="TRANSLOCASE OF INNER MITOCHONDRIAL MEMBRANE 13 HOMOLOG"/>
    <property type="match status" value="1"/>
</dbReference>
<name>A0A2Z6P6B7_TRISU</name>
<dbReference type="InterPro" id="IPR032675">
    <property type="entry name" value="LRR_dom_sf"/>
</dbReference>
<accession>A0A2Z6P6B7</accession>
<evidence type="ECO:0000256" key="3">
    <source>
        <dbReference type="ARBA" id="ARBA00022821"/>
    </source>
</evidence>
<dbReference type="SUPFAM" id="SSF52058">
    <property type="entry name" value="L domain-like"/>
    <property type="match status" value="1"/>
</dbReference>
<keyword evidence="4" id="KW-0175">Coiled coil</keyword>
<reference evidence="7" key="1">
    <citation type="journal article" date="2017" name="Front. Plant Sci.">
        <title>Climate Clever Clovers: New Paradigm to Reduce the Environmental Footprint of Ruminants by Breeding Low Methanogenic Forages Utilizing Haplotype Variation.</title>
        <authorList>
            <person name="Kaur P."/>
            <person name="Appels R."/>
            <person name="Bayer P.E."/>
            <person name="Keeble-Gagnere G."/>
            <person name="Wang J."/>
            <person name="Hirakawa H."/>
            <person name="Shirasawa K."/>
            <person name="Vercoe P."/>
            <person name="Stefanova K."/>
            <person name="Durmic Z."/>
            <person name="Nichols P."/>
            <person name="Revell C."/>
            <person name="Isobe S.N."/>
            <person name="Edwards D."/>
            <person name="Erskine W."/>
        </authorList>
    </citation>
    <scope>NUCLEOTIDE SEQUENCE [LARGE SCALE GENOMIC DNA]</scope>
    <source>
        <strain evidence="7">cv. Daliak</strain>
    </source>
</reference>
<dbReference type="InterPro" id="IPR041118">
    <property type="entry name" value="Rx_N"/>
</dbReference>
<evidence type="ECO:0000313" key="7">
    <source>
        <dbReference type="Proteomes" id="UP000242715"/>
    </source>
</evidence>
<dbReference type="PANTHER" id="PTHR19338:SF73">
    <property type="entry name" value="DISEASE RESISTANCE PROTEIN RGA2-LIKE"/>
    <property type="match status" value="1"/>
</dbReference>
<feature type="coiled-coil region" evidence="4">
    <location>
        <begin position="17"/>
        <end position="44"/>
    </location>
</feature>
<dbReference type="EMBL" id="DF974009">
    <property type="protein sequence ID" value="GAU44032.1"/>
    <property type="molecule type" value="Genomic_DNA"/>
</dbReference>
<evidence type="ECO:0000256" key="4">
    <source>
        <dbReference type="SAM" id="Coils"/>
    </source>
</evidence>
<keyword evidence="3" id="KW-0611">Plant defense</keyword>
<evidence type="ECO:0000256" key="2">
    <source>
        <dbReference type="ARBA" id="ARBA00022741"/>
    </source>
</evidence>
<dbReference type="AlphaFoldDB" id="A0A2Z6P6B7"/>
<dbReference type="Proteomes" id="UP000242715">
    <property type="component" value="Unassembled WGS sequence"/>
</dbReference>
<dbReference type="Gene3D" id="1.20.5.4130">
    <property type="match status" value="1"/>
</dbReference>
<dbReference type="Pfam" id="PF18052">
    <property type="entry name" value="Rx_N"/>
    <property type="match status" value="1"/>
</dbReference>
<dbReference type="CDD" id="cd14798">
    <property type="entry name" value="RX-CC_like"/>
    <property type="match status" value="1"/>
</dbReference>
<evidence type="ECO:0000256" key="1">
    <source>
        <dbReference type="ARBA" id="ARBA00022737"/>
    </source>
</evidence>
<evidence type="ECO:0000259" key="5">
    <source>
        <dbReference type="Pfam" id="PF18052"/>
    </source>
</evidence>
<sequence length="380" mass="43676">MADSAVSFLLGHLSQLLQHEANLLSGVEDKIESLRNELEIINAYLKTSSKGNKNNNKEIEQIVLSQIRDAAHLAEDVIDTFIANLAIYKRRNMLGKMFQYIDRSKLLREVAEKIDKIKTTLKEIHENNIKYNQESSNQSISATEEEERKQSLQRLRRNVEVENVVGFVHESDWKRLTKDFKLVRVLDFEGRYCFKIPSNLGNFIHLSYRPIKLRSSSSQSDGEVMWHLQTIGFIGLDKRTTYLIEKGSFPKLRTLRLQISKKFKGDVPKMLLSLQQLKHLNKLEIFTDGFPQLQEFQMIDLPIRNWKLANGSMPRLQILIVHNCGMLDSLPSELWSLTTLRKVCVQKPSDAMAMMMAKMGNVLQPGQGLAIEEVHPNLEG</sequence>
<protein>
    <recommendedName>
        <fullName evidence="5">Disease resistance N-terminal domain-containing protein</fullName>
    </recommendedName>
</protein>
<dbReference type="Gene3D" id="3.80.10.10">
    <property type="entry name" value="Ribonuclease Inhibitor"/>
    <property type="match status" value="1"/>
</dbReference>
<dbReference type="GO" id="GO:0000166">
    <property type="term" value="F:nucleotide binding"/>
    <property type="evidence" value="ECO:0007669"/>
    <property type="project" value="UniProtKB-KW"/>
</dbReference>
<keyword evidence="2" id="KW-0547">Nucleotide-binding</keyword>
<proteinExistence type="predicted"/>
<organism evidence="6 7">
    <name type="scientific">Trifolium subterraneum</name>
    <name type="common">Subterranean clover</name>
    <dbReference type="NCBI Taxonomy" id="3900"/>
    <lineage>
        <taxon>Eukaryota</taxon>
        <taxon>Viridiplantae</taxon>
        <taxon>Streptophyta</taxon>
        <taxon>Embryophyta</taxon>
        <taxon>Tracheophyta</taxon>
        <taxon>Spermatophyta</taxon>
        <taxon>Magnoliopsida</taxon>
        <taxon>eudicotyledons</taxon>
        <taxon>Gunneridae</taxon>
        <taxon>Pentapetalae</taxon>
        <taxon>rosids</taxon>
        <taxon>fabids</taxon>
        <taxon>Fabales</taxon>
        <taxon>Fabaceae</taxon>
        <taxon>Papilionoideae</taxon>
        <taxon>50 kb inversion clade</taxon>
        <taxon>NPAAA clade</taxon>
        <taxon>Hologalegina</taxon>
        <taxon>IRL clade</taxon>
        <taxon>Trifolieae</taxon>
        <taxon>Trifolium</taxon>
    </lineage>
</organism>
<gene>
    <name evidence="6" type="ORF">TSUD_349640</name>
</gene>
<evidence type="ECO:0000313" key="6">
    <source>
        <dbReference type="EMBL" id="GAU44032.1"/>
    </source>
</evidence>
<dbReference type="GO" id="GO:0006952">
    <property type="term" value="P:defense response"/>
    <property type="evidence" value="ECO:0007669"/>
    <property type="project" value="UniProtKB-KW"/>
</dbReference>
<keyword evidence="7" id="KW-1185">Reference proteome</keyword>
<feature type="domain" description="Disease resistance N-terminal" evidence="5">
    <location>
        <begin position="5"/>
        <end position="88"/>
    </location>
</feature>
<dbReference type="OrthoDB" id="3027644at2759"/>
<feature type="coiled-coil region" evidence="4">
    <location>
        <begin position="107"/>
        <end position="162"/>
    </location>
</feature>